<comment type="caution">
    <text evidence="2">The sequence shown here is derived from an EMBL/GenBank/DDBJ whole genome shotgun (WGS) entry which is preliminary data.</text>
</comment>
<dbReference type="Pfam" id="PF01261">
    <property type="entry name" value="AP_endonuc_2"/>
    <property type="match status" value="1"/>
</dbReference>
<reference evidence="2 3" key="1">
    <citation type="journal article" date="2016" name="Nat. Commun.">
        <title>Thousands of microbial genomes shed light on interconnected biogeochemical processes in an aquifer system.</title>
        <authorList>
            <person name="Anantharaman K."/>
            <person name="Brown C.T."/>
            <person name="Hug L.A."/>
            <person name="Sharon I."/>
            <person name="Castelle C.J."/>
            <person name="Probst A.J."/>
            <person name="Thomas B.C."/>
            <person name="Singh A."/>
            <person name="Wilkins M.J."/>
            <person name="Karaoz U."/>
            <person name="Brodie E.L."/>
            <person name="Williams K.H."/>
            <person name="Hubbard S.S."/>
            <person name="Banfield J.F."/>
        </authorList>
    </citation>
    <scope>NUCLEOTIDE SEQUENCE [LARGE SCALE GENOMIC DNA]</scope>
</reference>
<dbReference type="Gene3D" id="3.20.20.150">
    <property type="entry name" value="Divalent-metal-dependent TIM barrel enzymes"/>
    <property type="match status" value="1"/>
</dbReference>
<accession>A0A1F4S8E9</accession>
<protein>
    <recommendedName>
        <fullName evidence="1">Xylose isomerase-like TIM barrel domain-containing protein</fullName>
    </recommendedName>
</protein>
<gene>
    <name evidence="2" type="ORF">A2290_03540</name>
</gene>
<dbReference type="AlphaFoldDB" id="A0A1F4S8E9"/>
<dbReference type="InterPro" id="IPR013022">
    <property type="entry name" value="Xyl_isomerase-like_TIM-brl"/>
</dbReference>
<evidence type="ECO:0000313" key="2">
    <source>
        <dbReference type="EMBL" id="OGC16689.1"/>
    </source>
</evidence>
<name>A0A1F4S8E9_UNCSA</name>
<evidence type="ECO:0000313" key="3">
    <source>
        <dbReference type="Proteomes" id="UP000177905"/>
    </source>
</evidence>
<sequence>MKKFKFGLKLWSTNNNYIEEAIKLYKNSTYDYIELYVIPDSYENYIKVWQELNIPFIIHAPHFRDGLNLAEKNKFYKNMELAHEAQHFADKLNAHWIIFHPGIDGNIKETASQLKYINDSRILIENKPYYALDNGLICNGTTPEEIEFLIKEVQIGFCLDIGHAICSANAHNIDSSHYIKNFISLKPTMYHLTDGDIQGIYDKHLHIGEGSFDMKFTLSFIQNGSMLTIETLKSSMKNLNDFVGDIRNLKNIYE</sequence>
<proteinExistence type="predicted"/>
<dbReference type="InterPro" id="IPR036237">
    <property type="entry name" value="Xyl_isomerase-like_sf"/>
</dbReference>
<feature type="domain" description="Xylose isomerase-like TIM barrel" evidence="1">
    <location>
        <begin position="30"/>
        <end position="231"/>
    </location>
</feature>
<evidence type="ECO:0000259" key="1">
    <source>
        <dbReference type="Pfam" id="PF01261"/>
    </source>
</evidence>
<dbReference type="EMBL" id="MEUA01000005">
    <property type="protein sequence ID" value="OGC16689.1"/>
    <property type="molecule type" value="Genomic_DNA"/>
</dbReference>
<dbReference type="SUPFAM" id="SSF51658">
    <property type="entry name" value="Xylose isomerase-like"/>
    <property type="match status" value="1"/>
</dbReference>
<organism evidence="2 3">
    <name type="scientific">candidate division WOR-1 bacterium RIFOXYB2_FULL_36_35</name>
    <dbReference type="NCBI Taxonomy" id="1802578"/>
    <lineage>
        <taxon>Bacteria</taxon>
        <taxon>Bacillati</taxon>
        <taxon>Saganbacteria</taxon>
    </lineage>
</organism>
<dbReference type="Proteomes" id="UP000177905">
    <property type="component" value="Unassembled WGS sequence"/>
</dbReference>